<evidence type="ECO:0000256" key="11">
    <source>
        <dbReference type="ARBA" id="ARBA00024036"/>
    </source>
</evidence>
<dbReference type="FunFam" id="3.40.50.300:FF:000709">
    <property type="entry name" value="Iron-sulfur protein NUBPL isoform X1"/>
    <property type="match status" value="1"/>
</dbReference>
<evidence type="ECO:0000256" key="12">
    <source>
        <dbReference type="ARBA" id="ARBA00081370"/>
    </source>
</evidence>
<dbReference type="InterPro" id="IPR019591">
    <property type="entry name" value="Mrp/NBP35_ATP-bd"/>
</dbReference>
<dbReference type="PANTHER" id="PTHR42961:SF2">
    <property type="entry name" value="IRON-SULFUR PROTEIN NUBPL"/>
    <property type="match status" value="1"/>
</dbReference>
<dbReference type="InterPro" id="IPR027417">
    <property type="entry name" value="P-loop_NTPase"/>
</dbReference>
<dbReference type="RefSeq" id="XP_002676125.1">
    <property type="nucleotide sequence ID" value="XM_002676079.1"/>
</dbReference>
<evidence type="ECO:0000256" key="2">
    <source>
        <dbReference type="ARBA" id="ARBA00004173"/>
    </source>
</evidence>
<dbReference type="GO" id="GO:0005759">
    <property type="term" value="C:mitochondrial matrix"/>
    <property type="evidence" value="ECO:0007669"/>
    <property type="project" value="UniProtKB-ARBA"/>
</dbReference>
<dbReference type="GO" id="GO:0016226">
    <property type="term" value="P:iron-sulfur cluster assembly"/>
    <property type="evidence" value="ECO:0007669"/>
    <property type="project" value="InterPro"/>
</dbReference>
<keyword evidence="10" id="KW-0496">Mitochondrion</keyword>
<keyword evidence="5" id="KW-0547">Nucleotide-binding</keyword>
<keyword evidence="6" id="KW-0067">ATP-binding</keyword>
<keyword evidence="14" id="KW-1185">Reference proteome</keyword>
<evidence type="ECO:0000256" key="6">
    <source>
        <dbReference type="ARBA" id="ARBA00022840"/>
    </source>
</evidence>
<dbReference type="Gene3D" id="3.40.50.300">
    <property type="entry name" value="P-loop containing nucleotide triphosphate hydrolases"/>
    <property type="match status" value="1"/>
</dbReference>
<dbReference type="eggNOG" id="KOG3022">
    <property type="taxonomic scope" value="Eukaryota"/>
</dbReference>
<sequence>MTRQFSTNNQKTLGPKLEGVKDVIVVSSGKGGVGKSTVATNLALALSSFCQKSVGLMDADIYGPSIHRMMNLSGKPQVNEATRKLIPKSNYGVKTMSMGFLVQEDAPTIWRGPMVMTAVDQLLHQVDWGELDILVVDLPPGTGDAQLSICQRVHLSGAVIVSTPQDIALIDVKRGVNMFRKLNVPILGVVENMSYFKCSNCGHKDHIFGHDGAKLTAENMGLNFIGEIPLHTQIRETSDSGRPVVISDPKSDRAASFLQIARNVVAELEKLDNQSTTPKITIEED</sequence>
<dbReference type="GO" id="GO:0140663">
    <property type="term" value="F:ATP-dependent FeS chaperone activity"/>
    <property type="evidence" value="ECO:0007669"/>
    <property type="project" value="InterPro"/>
</dbReference>
<proteinExistence type="inferred from homology"/>
<gene>
    <name evidence="13" type="ORF">NAEGRDRAFT_60710</name>
</gene>
<evidence type="ECO:0000256" key="9">
    <source>
        <dbReference type="ARBA" id="ARBA00023014"/>
    </source>
</evidence>
<dbReference type="GeneID" id="8852169"/>
<dbReference type="CDD" id="cd02037">
    <property type="entry name" value="Mrp_NBP35"/>
    <property type="match status" value="1"/>
</dbReference>
<keyword evidence="4" id="KW-0479">Metal-binding</keyword>
<dbReference type="InterPro" id="IPR033756">
    <property type="entry name" value="YlxH/NBP35"/>
</dbReference>
<dbReference type="KEGG" id="ngr:NAEGRDRAFT_60710"/>
<dbReference type="Pfam" id="PF10609">
    <property type="entry name" value="ParA"/>
    <property type="match status" value="1"/>
</dbReference>
<keyword evidence="7" id="KW-0809">Transit peptide</keyword>
<reference evidence="13 14" key="1">
    <citation type="journal article" date="2010" name="Cell">
        <title>The genome of Naegleria gruberi illuminates early eukaryotic versatility.</title>
        <authorList>
            <person name="Fritz-Laylin L.K."/>
            <person name="Prochnik S.E."/>
            <person name="Ginger M.L."/>
            <person name="Dacks J.B."/>
            <person name="Carpenter M.L."/>
            <person name="Field M.C."/>
            <person name="Kuo A."/>
            <person name="Paredez A."/>
            <person name="Chapman J."/>
            <person name="Pham J."/>
            <person name="Shu S."/>
            <person name="Neupane R."/>
            <person name="Cipriano M."/>
            <person name="Mancuso J."/>
            <person name="Tu H."/>
            <person name="Salamov A."/>
            <person name="Lindquist E."/>
            <person name="Shapiro H."/>
            <person name="Lucas S."/>
            <person name="Grigoriev I.V."/>
            <person name="Cande W.Z."/>
            <person name="Fulton C."/>
            <person name="Rokhsar D.S."/>
            <person name="Dawson S.C."/>
        </authorList>
    </citation>
    <scope>NUCLEOTIDE SEQUENCE [LARGE SCALE GENOMIC DNA]</scope>
    <source>
        <strain evidence="13 14">NEG-M</strain>
    </source>
</reference>
<comment type="subcellular location">
    <subcellularLocation>
        <location evidence="2">Mitochondrion</location>
    </subcellularLocation>
</comment>
<dbReference type="OrthoDB" id="1741334at2759"/>
<evidence type="ECO:0000256" key="7">
    <source>
        <dbReference type="ARBA" id="ARBA00022946"/>
    </source>
</evidence>
<protein>
    <recommendedName>
        <fullName evidence="12">Nucleotide-binding protein-like</fullName>
    </recommendedName>
</protein>
<dbReference type="VEuPathDB" id="AmoebaDB:NAEGRDRAFT_60710"/>
<evidence type="ECO:0000313" key="14">
    <source>
        <dbReference type="Proteomes" id="UP000006671"/>
    </source>
</evidence>
<evidence type="ECO:0000313" key="13">
    <source>
        <dbReference type="EMBL" id="EFC43381.1"/>
    </source>
</evidence>
<keyword evidence="8" id="KW-0408">Iron</keyword>
<evidence type="ECO:0000256" key="5">
    <source>
        <dbReference type="ARBA" id="ARBA00022741"/>
    </source>
</evidence>
<evidence type="ECO:0000256" key="8">
    <source>
        <dbReference type="ARBA" id="ARBA00023004"/>
    </source>
</evidence>
<dbReference type="GO" id="GO:0005524">
    <property type="term" value="F:ATP binding"/>
    <property type="evidence" value="ECO:0007669"/>
    <property type="project" value="UniProtKB-KW"/>
</dbReference>
<dbReference type="SUPFAM" id="SSF52540">
    <property type="entry name" value="P-loop containing nucleoside triphosphate hydrolases"/>
    <property type="match status" value="1"/>
</dbReference>
<comment type="cofactor">
    <cofactor evidence="1">
        <name>[4Fe-4S] cluster</name>
        <dbReference type="ChEBI" id="CHEBI:49883"/>
    </cofactor>
</comment>
<evidence type="ECO:0000256" key="3">
    <source>
        <dbReference type="ARBA" id="ARBA00022485"/>
    </source>
</evidence>
<dbReference type="Proteomes" id="UP000006671">
    <property type="component" value="Unassembled WGS sequence"/>
</dbReference>
<organism evidence="14">
    <name type="scientific">Naegleria gruberi</name>
    <name type="common">Amoeba</name>
    <dbReference type="NCBI Taxonomy" id="5762"/>
    <lineage>
        <taxon>Eukaryota</taxon>
        <taxon>Discoba</taxon>
        <taxon>Heterolobosea</taxon>
        <taxon>Tetramitia</taxon>
        <taxon>Eutetramitia</taxon>
        <taxon>Vahlkampfiidae</taxon>
        <taxon>Naegleria</taxon>
    </lineage>
</organism>
<dbReference type="STRING" id="5762.D2VIM4"/>
<dbReference type="GO" id="GO:0051539">
    <property type="term" value="F:4 iron, 4 sulfur cluster binding"/>
    <property type="evidence" value="ECO:0007669"/>
    <property type="project" value="UniProtKB-KW"/>
</dbReference>
<evidence type="ECO:0000256" key="1">
    <source>
        <dbReference type="ARBA" id="ARBA00001966"/>
    </source>
</evidence>
<dbReference type="EMBL" id="GG738874">
    <property type="protein sequence ID" value="EFC43381.1"/>
    <property type="molecule type" value="Genomic_DNA"/>
</dbReference>
<keyword evidence="9" id="KW-0411">Iron-sulfur</keyword>
<comment type="similarity">
    <text evidence="11">Belongs to the Mrp/NBP35 ATP-binding proteins family.</text>
</comment>
<dbReference type="GO" id="GO:0046872">
    <property type="term" value="F:metal ion binding"/>
    <property type="evidence" value="ECO:0007669"/>
    <property type="project" value="UniProtKB-KW"/>
</dbReference>
<dbReference type="HAMAP" id="MF_02040">
    <property type="entry name" value="Mrp_NBP35"/>
    <property type="match status" value="1"/>
</dbReference>
<dbReference type="PANTHER" id="PTHR42961">
    <property type="entry name" value="IRON-SULFUR PROTEIN NUBPL"/>
    <property type="match status" value="1"/>
</dbReference>
<dbReference type="AlphaFoldDB" id="D2VIM4"/>
<dbReference type="OMA" id="CNHESHI"/>
<accession>D2VIM4</accession>
<dbReference type="GO" id="GO:0032981">
    <property type="term" value="P:mitochondrial respiratory chain complex I assembly"/>
    <property type="evidence" value="ECO:0007669"/>
    <property type="project" value="TreeGrafter"/>
</dbReference>
<dbReference type="InParanoid" id="D2VIM4"/>
<keyword evidence="3" id="KW-0004">4Fe-4S</keyword>
<evidence type="ECO:0000256" key="10">
    <source>
        <dbReference type="ARBA" id="ARBA00023128"/>
    </source>
</evidence>
<name>D2VIM4_NAEGR</name>
<evidence type="ECO:0000256" key="4">
    <source>
        <dbReference type="ARBA" id="ARBA00022723"/>
    </source>
</evidence>
<dbReference type="InterPro" id="IPR044304">
    <property type="entry name" value="NUBPL-like"/>
</dbReference>